<dbReference type="FunFam" id="3.80.10.10:FF:000129">
    <property type="entry name" value="Leucine-rich repeat receptor-like kinase"/>
    <property type="match status" value="1"/>
</dbReference>
<dbReference type="InterPro" id="IPR001245">
    <property type="entry name" value="Ser-Thr/Tyr_kinase_cat_dom"/>
</dbReference>
<dbReference type="InterPro" id="IPR032675">
    <property type="entry name" value="LRR_dom_sf"/>
</dbReference>
<keyword evidence="23" id="KW-1185">Reference proteome</keyword>
<evidence type="ECO:0000256" key="8">
    <source>
        <dbReference type="ARBA" id="ARBA00022729"/>
    </source>
</evidence>
<dbReference type="PROSITE" id="PS00107">
    <property type="entry name" value="PROTEIN_KINASE_ATP"/>
    <property type="match status" value="1"/>
</dbReference>
<feature type="transmembrane region" description="Helical" evidence="19">
    <location>
        <begin position="513"/>
        <end position="537"/>
    </location>
</feature>
<protein>
    <recommendedName>
        <fullName evidence="2">non-specific serine/threonine protein kinase</fullName>
        <ecNumber evidence="2">2.7.11.1</ecNumber>
    </recommendedName>
</protein>
<dbReference type="SUPFAM" id="SSF56112">
    <property type="entry name" value="Protein kinase-like (PK-like)"/>
    <property type="match status" value="1"/>
</dbReference>
<comment type="subcellular location">
    <subcellularLocation>
        <location evidence="1">Membrane</location>
        <topology evidence="1">Single-pass membrane protein</topology>
    </subcellularLocation>
</comment>
<evidence type="ECO:0000256" key="12">
    <source>
        <dbReference type="ARBA" id="ARBA00022840"/>
    </source>
</evidence>
<feature type="chain" id="PRO_5024353323" description="non-specific serine/threonine protein kinase" evidence="20">
    <location>
        <begin position="26"/>
        <end position="861"/>
    </location>
</feature>
<keyword evidence="8 20" id="KW-0732">Signal</keyword>
<evidence type="ECO:0000256" key="18">
    <source>
        <dbReference type="PROSITE-ProRule" id="PRU10141"/>
    </source>
</evidence>
<keyword evidence="10 18" id="KW-0547">Nucleotide-binding</keyword>
<dbReference type="Proteomes" id="UP000326396">
    <property type="component" value="Linkage Group LG13"/>
</dbReference>
<evidence type="ECO:0000256" key="6">
    <source>
        <dbReference type="ARBA" id="ARBA00022679"/>
    </source>
</evidence>
<dbReference type="EMBL" id="SZYD01000005">
    <property type="protein sequence ID" value="KAD6118661.1"/>
    <property type="molecule type" value="Genomic_DNA"/>
</dbReference>
<evidence type="ECO:0000256" key="17">
    <source>
        <dbReference type="ARBA" id="ARBA00048679"/>
    </source>
</evidence>
<feature type="signal peptide" evidence="20">
    <location>
        <begin position="1"/>
        <end position="25"/>
    </location>
</feature>
<keyword evidence="13 19" id="KW-1133">Transmembrane helix</keyword>
<evidence type="ECO:0000313" key="22">
    <source>
        <dbReference type="EMBL" id="KAD6118661.1"/>
    </source>
</evidence>
<evidence type="ECO:0000259" key="21">
    <source>
        <dbReference type="PROSITE" id="PS50011"/>
    </source>
</evidence>
<dbReference type="GO" id="GO:0004674">
    <property type="term" value="F:protein serine/threonine kinase activity"/>
    <property type="evidence" value="ECO:0007669"/>
    <property type="project" value="UniProtKB-KW"/>
</dbReference>
<evidence type="ECO:0000256" key="10">
    <source>
        <dbReference type="ARBA" id="ARBA00022741"/>
    </source>
</evidence>
<dbReference type="InterPro" id="IPR000719">
    <property type="entry name" value="Prot_kinase_dom"/>
</dbReference>
<keyword evidence="14 19" id="KW-0472">Membrane</keyword>
<evidence type="ECO:0000256" key="13">
    <source>
        <dbReference type="ARBA" id="ARBA00022989"/>
    </source>
</evidence>
<dbReference type="FunFam" id="1.10.510.10:FF:000146">
    <property type="entry name" value="LRR receptor-like serine/threonine-protein kinase IOS1"/>
    <property type="match status" value="1"/>
</dbReference>
<dbReference type="PROSITE" id="PS50011">
    <property type="entry name" value="PROTEIN_KINASE_DOM"/>
    <property type="match status" value="1"/>
</dbReference>
<sequence>MEMLRGFYAVYILHVALISLAMVHAQDDQSGFISIDCGIPESSTYTDKKTGITYVSDAGFVEGGVNGEISAAYNRNALDLHLATLRSFPQNTRNCYTLRPKQGKNNRYLIRLRFLYGNYDSKGQPPRFDVYLGADLWSKLIMPNPSAEYYIEIIHLAPSDYIHICLVNTGQGTPFVSAIELRLLDISMYEPLSTSLNVHQRCRYGSNEWVRYADDKYDRIWFPFTIPRTRTIQTTSNTVSPGPLQVPSRVMSTAITSTNNLLITWNSTGTTFIFYLHFAGVETLRTNQTREFNIYLNGNHMYGPLSPSTNITSLKCTAPPLTGFSASYTFEINKTFESTLPPLINALEIYTPMQFQLHKTEDQDAAAMWSLMSTYGLKRNWQGDPCVPHGFLWDGLDCNYNDPEAAKIISLNLSSSGLSGEIVSALANLTMIESLDLSYNNLIGNVPEILAQLDNLKILNLTGNNFTRPLPAQLLEKSRNGSLLLSIEESSGEDQRSCLEGSCRNNKRKISRVVIAAISIALAAVVILSLFSALWIIKRERKKALIKSMGGFTLRKQQFTYFEVVAITNNFQNEIGRGGFGSVFHGSVEDNQVAVKMLSESSSQGYKEFQAEVKLLMEIHHTNITSLVWYCNDKNHKAIIYDFMANGNLGKHLFDGIPNVLSWERRIQIGCDVAEGLAYMHHGCRTPIVHRDVKSSNILLNEGFQAKLADFGLSRAYPTEDASYVSSKVAGTAGYLDPEYYSTNRLTEKTDVYSFGVVLLELITGRAAVSDGTNIVKWVNSSFERGNIETIIDSRLDEHFDINTAWKMTETAMDCVSHPSVQRPTMNDVVVDLKHCLQALKTRQTEQVSLNLESISDIHPR</sequence>
<dbReference type="PROSITE" id="PS00108">
    <property type="entry name" value="PROTEIN_KINASE_ST"/>
    <property type="match status" value="1"/>
</dbReference>
<keyword evidence="11" id="KW-0418">Kinase</keyword>
<gene>
    <name evidence="22" type="ORF">E3N88_09932</name>
</gene>
<comment type="catalytic activity">
    <reaction evidence="16">
        <text>L-threonyl-[protein] + ATP = O-phospho-L-threonyl-[protein] + ADP + H(+)</text>
        <dbReference type="Rhea" id="RHEA:46608"/>
        <dbReference type="Rhea" id="RHEA-COMP:11060"/>
        <dbReference type="Rhea" id="RHEA-COMP:11605"/>
        <dbReference type="ChEBI" id="CHEBI:15378"/>
        <dbReference type="ChEBI" id="CHEBI:30013"/>
        <dbReference type="ChEBI" id="CHEBI:30616"/>
        <dbReference type="ChEBI" id="CHEBI:61977"/>
        <dbReference type="ChEBI" id="CHEBI:456216"/>
        <dbReference type="EC" id="2.7.11.1"/>
    </reaction>
</comment>
<organism evidence="22 23">
    <name type="scientific">Mikania micrantha</name>
    <name type="common">bitter vine</name>
    <dbReference type="NCBI Taxonomy" id="192012"/>
    <lineage>
        <taxon>Eukaryota</taxon>
        <taxon>Viridiplantae</taxon>
        <taxon>Streptophyta</taxon>
        <taxon>Embryophyta</taxon>
        <taxon>Tracheophyta</taxon>
        <taxon>Spermatophyta</taxon>
        <taxon>Magnoliopsida</taxon>
        <taxon>eudicotyledons</taxon>
        <taxon>Gunneridae</taxon>
        <taxon>Pentapetalae</taxon>
        <taxon>asterids</taxon>
        <taxon>campanulids</taxon>
        <taxon>Asterales</taxon>
        <taxon>Asteraceae</taxon>
        <taxon>Asteroideae</taxon>
        <taxon>Heliantheae alliance</taxon>
        <taxon>Eupatorieae</taxon>
        <taxon>Mikania</taxon>
    </lineage>
</organism>
<dbReference type="AlphaFoldDB" id="A0A5N6P926"/>
<evidence type="ECO:0000256" key="15">
    <source>
        <dbReference type="ARBA" id="ARBA00023170"/>
    </source>
</evidence>
<dbReference type="SUPFAM" id="SSF52058">
    <property type="entry name" value="L domain-like"/>
    <property type="match status" value="1"/>
</dbReference>
<feature type="binding site" evidence="18">
    <location>
        <position position="596"/>
    </location>
    <ligand>
        <name>ATP</name>
        <dbReference type="ChEBI" id="CHEBI:30616"/>
    </ligand>
</feature>
<dbReference type="GO" id="GO:0005524">
    <property type="term" value="F:ATP binding"/>
    <property type="evidence" value="ECO:0007669"/>
    <property type="project" value="UniProtKB-UniRule"/>
</dbReference>
<keyword evidence="12 18" id="KW-0067">ATP-binding</keyword>
<evidence type="ECO:0000256" key="3">
    <source>
        <dbReference type="ARBA" id="ARBA00022527"/>
    </source>
</evidence>
<dbReference type="Gene3D" id="1.10.510.10">
    <property type="entry name" value="Transferase(Phosphotransferase) domain 1"/>
    <property type="match status" value="1"/>
</dbReference>
<keyword evidence="9" id="KW-0677">Repeat</keyword>
<dbReference type="EC" id="2.7.11.1" evidence="2"/>
<dbReference type="PANTHER" id="PTHR45631">
    <property type="entry name" value="OS07G0107800 PROTEIN-RELATED"/>
    <property type="match status" value="1"/>
</dbReference>
<dbReference type="InterPro" id="IPR008271">
    <property type="entry name" value="Ser/Thr_kinase_AS"/>
</dbReference>
<dbReference type="SMART" id="SM00220">
    <property type="entry name" value="S_TKc"/>
    <property type="match status" value="1"/>
</dbReference>
<dbReference type="Pfam" id="PF12819">
    <property type="entry name" value="Malectin_like"/>
    <property type="match status" value="1"/>
</dbReference>
<evidence type="ECO:0000256" key="14">
    <source>
        <dbReference type="ARBA" id="ARBA00023136"/>
    </source>
</evidence>
<dbReference type="OrthoDB" id="2017114at2759"/>
<evidence type="ECO:0000256" key="11">
    <source>
        <dbReference type="ARBA" id="ARBA00022777"/>
    </source>
</evidence>
<dbReference type="InterPro" id="IPR001611">
    <property type="entry name" value="Leu-rich_rpt"/>
</dbReference>
<dbReference type="CDD" id="cd14066">
    <property type="entry name" value="STKc_IRAK"/>
    <property type="match status" value="1"/>
</dbReference>
<dbReference type="InterPro" id="IPR017441">
    <property type="entry name" value="Protein_kinase_ATP_BS"/>
</dbReference>
<keyword evidence="5" id="KW-0433">Leucine-rich repeat</keyword>
<dbReference type="Gene3D" id="3.30.200.20">
    <property type="entry name" value="Phosphorylase Kinase, domain 1"/>
    <property type="match status" value="1"/>
</dbReference>
<evidence type="ECO:0000256" key="7">
    <source>
        <dbReference type="ARBA" id="ARBA00022692"/>
    </source>
</evidence>
<evidence type="ECO:0000256" key="9">
    <source>
        <dbReference type="ARBA" id="ARBA00022737"/>
    </source>
</evidence>
<proteinExistence type="predicted"/>
<keyword evidence="4" id="KW-0597">Phosphoprotein</keyword>
<evidence type="ECO:0000256" key="2">
    <source>
        <dbReference type="ARBA" id="ARBA00012513"/>
    </source>
</evidence>
<dbReference type="InterPro" id="IPR011009">
    <property type="entry name" value="Kinase-like_dom_sf"/>
</dbReference>
<comment type="catalytic activity">
    <reaction evidence="17">
        <text>L-seryl-[protein] + ATP = O-phospho-L-seryl-[protein] + ADP + H(+)</text>
        <dbReference type="Rhea" id="RHEA:17989"/>
        <dbReference type="Rhea" id="RHEA-COMP:9863"/>
        <dbReference type="Rhea" id="RHEA-COMP:11604"/>
        <dbReference type="ChEBI" id="CHEBI:15378"/>
        <dbReference type="ChEBI" id="CHEBI:29999"/>
        <dbReference type="ChEBI" id="CHEBI:30616"/>
        <dbReference type="ChEBI" id="CHEBI:83421"/>
        <dbReference type="ChEBI" id="CHEBI:456216"/>
        <dbReference type="EC" id="2.7.11.1"/>
    </reaction>
</comment>
<dbReference type="InterPro" id="IPR024788">
    <property type="entry name" value="Malectin-like_Carb-bd_dom"/>
</dbReference>
<name>A0A5N6P926_9ASTR</name>
<dbReference type="Gene3D" id="3.80.10.10">
    <property type="entry name" value="Ribonuclease Inhibitor"/>
    <property type="match status" value="1"/>
</dbReference>
<evidence type="ECO:0000256" key="19">
    <source>
        <dbReference type="SAM" id="Phobius"/>
    </source>
</evidence>
<reference evidence="22 23" key="1">
    <citation type="submission" date="2019-05" db="EMBL/GenBank/DDBJ databases">
        <title>Mikania micrantha, genome provides insights into the molecular mechanism of rapid growth.</title>
        <authorList>
            <person name="Liu B."/>
        </authorList>
    </citation>
    <scope>NUCLEOTIDE SEQUENCE [LARGE SCALE GENOMIC DNA]</scope>
    <source>
        <strain evidence="22">NLD-2019</strain>
        <tissue evidence="22">Leaf</tissue>
    </source>
</reference>
<keyword evidence="15" id="KW-0675">Receptor</keyword>
<accession>A0A5N6P926</accession>
<evidence type="ECO:0000256" key="20">
    <source>
        <dbReference type="SAM" id="SignalP"/>
    </source>
</evidence>
<evidence type="ECO:0000256" key="4">
    <source>
        <dbReference type="ARBA" id="ARBA00022553"/>
    </source>
</evidence>
<evidence type="ECO:0000256" key="5">
    <source>
        <dbReference type="ARBA" id="ARBA00022614"/>
    </source>
</evidence>
<keyword evidence="6" id="KW-0808">Transferase</keyword>
<dbReference type="Pfam" id="PF00560">
    <property type="entry name" value="LRR_1"/>
    <property type="match status" value="1"/>
</dbReference>
<evidence type="ECO:0000256" key="16">
    <source>
        <dbReference type="ARBA" id="ARBA00047899"/>
    </source>
</evidence>
<dbReference type="GO" id="GO:0016020">
    <property type="term" value="C:membrane"/>
    <property type="evidence" value="ECO:0007669"/>
    <property type="project" value="UniProtKB-SubCell"/>
</dbReference>
<evidence type="ECO:0000256" key="1">
    <source>
        <dbReference type="ARBA" id="ARBA00004167"/>
    </source>
</evidence>
<comment type="caution">
    <text evidence="22">The sequence shown here is derived from an EMBL/GenBank/DDBJ whole genome shotgun (WGS) entry which is preliminary data.</text>
</comment>
<keyword evidence="3" id="KW-0723">Serine/threonine-protein kinase</keyword>
<dbReference type="PANTHER" id="PTHR45631:SF202">
    <property type="entry name" value="SENESCENCE-INDUCED RECEPTOR-LIKE SERINE_THREONINE-PROTEIN KINASE"/>
    <property type="match status" value="1"/>
</dbReference>
<evidence type="ECO:0000313" key="23">
    <source>
        <dbReference type="Proteomes" id="UP000326396"/>
    </source>
</evidence>
<feature type="domain" description="Protein kinase" evidence="21">
    <location>
        <begin position="569"/>
        <end position="838"/>
    </location>
</feature>
<keyword evidence="7 19" id="KW-0812">Transmembrane</keyword>
<dbReference type="Pfam" id="PF07714">
    <property type="entry name" value="PK_Tyr_Ser-Thr"/>
    <property type="match status" value="1"/>
</dbReference>